<dbReference type="GO" id="GO:0016787">
    <property type="term" value="F:hydrolase activity"/>
    <property type="evidence" value="ECO:0007669"/>
    <property type="project" value="UniProtKB-KW"/>
</dbReference>
<organism evidence="3 4">
    <name type="scientific">Roseivivax halodurans JCM 10272</name>
    <dbReference type="NCBI Taxonomy" id="1449350"/>
    <lineage>
        <taxon>Bacteria</taxon>
        <taxon>Pseudomonadati</taxon>
        <taxon>Pseudomonadota</taxon>
        <taxon>Alphaproteobacteria</taxon>
        <taxon>Rhodobacterales</taxon>
        <taxon>Roseobacteraceae</taxon>
        <taxon>Roseivivax</taxon>
    </lineage>
</organism>
<sequence length="289" mass="31389">MPAQDRVQQGEPRVILHQIRDWDDAYENGGNIPGGDAYPAAWVRPAEAYRAQGNVRLDIPYGTGDRNLYDLFLPSERPRGLMVFVHGGYWVALDKSYWSHLAAGAVGSGWACAMPSYDLCPDVTIAEITAQIGTAITHAAGEVDGPIVLSGHSAGGHLVTAMMCEDSPLPEEVRARLVHVVSISGLHDLRPMLRTARNDLLRLDMGSAEANSPALKCPLPGIRLTTWVGGGERQEFLRQSALLTNIWRGLGAATREVVEPDRHHFNVIDGLGDVRSVLMRTALEVAEGD</sequence>
<dbReference type="Proteomes" id="UP000022447">
    <property type="component" value="Unassembled WGS sequence"/>
</dbReference>
<protein>
    <submittedName>
        <fullName evidence="3">Esterase</fullName>
    </submittedName>
</protein>
<accession>X7EBY7</accession>
<dbReference type="PATRIC" id="fig|1449350.3.peg.3247"/>
<dbReference type="InterPro" id="IPR050300">
    <property type="entry name" value="GDXG_lipolytic_enzyme"/>
</dbReference>
<gene>
    <name evidence="3" type="ORF">OCH239_09565</name>
</gene>
<dbReference type="PANTHER" id="PTHR48081">
    <property type="entry name" value="AB HYDROLASE SUPERFAMILY PROTEIN C4A8.06C"/>
    <property type="match status" value="1"/>
</dbReference>
<comment type="caution">
    <text evidence="3">The sequence shown here is derived from an EMBL/GenBank/DDBJ whole genome shotgun (WGS) entry which is preliminary data.</text>
</comment>
<dbReference type="STRING" id="1449350.OCH239_09565"/>
<keyword evidence="4" id="KW-1185">Reference proteome</keyword>
<dbReference type="AlphaFoldDB" id="X7EBY7"/>
<keyword evidence="1" id="KW-0378">Hydrolase</keyword>
<feature type="domain" description="AB hydrolase-1" evidence="2">
    <location>
        <begin position="82"/>
        <end position="257"/>
    </location>
</feature>
<dbReference type="InterPro" id="IPR000073">
    <property type="entry name" value="AB_hydrolase_1"/>
</dbReference>
<dbReference type="OrthoDB" id="9771666at2"/>
<dbReference type="Pfam" id="PF12697">
    <property type="entry name" value="Abhydrolase_6"/>
    <property type="match status" value="1"/>
</dbReference>
<dbReference type="PANTHER" id="PTHR48081:SF33">
    <property type="entry name" value="KYNURENINE FORMAMIDASE"/>
    <property type="match status" value="1"/>
</dbReference>
<evidence type="ECO:0000313" key="3">
    <source>
        <dbReference type="EMBL" id="ETX13609.1"/>
    </source>
</evidence>
<dbReference type="SUPFAM" id="SSF53474">
    <property type="entry name" value="alpha/beta-Hydrolases"/>
    <property type="match status" value="1"/>
</dbReference>
<evidence type="ECO:0000259" key="2">
    <source>
        <dbReference type="Pfam" id="PF12697"/>
    </source>
</evidence>
<name>X7EBY7_9RHOB</name>
<proteinExistence type="predicted"/>
<evidence type="ECO:0000256" key="1">
    <source>
        <dbReference type="ARBA" id="ARBA00022801"/>
    </source>
</evidence>
<evidence type="ECO:0000313" key="4">
    <source>
        <dbReference type="Proteomes" id="UP000022447"/>
    </source>
</evidence>
<dbReference type="InterPro" id="IPR029058">
    <property type="entry name" value="AB_hydrolase_fold"/>
</dbReference>
<dbReference type="EMBL" id="JALZ01000022">
    <property type="protein sequence ID" value="ETX13609.1"/>
    <property type="molecule type" value="Genomic_DNA"/>
</dbReference>
<dbReference type="Gene3D" id="3.40.50.1820">
    <property type="entry name" value="alpha/beta hydrolase"/>
    <property type="match status" value="1"/>
</dbReference>
<reference evidence="3 4" key="1">
    <citation type="submission" date="2014-01" db="EMBL/GenBank/DDBJ databases">
        <title>Roseivivax halodurans JCM 10272 Genome Sequencing.</title>
        <authorList>
            <person name="Lai Q."/>
            <person name="Li G."/>
            <person name="Shao Z."/>
        </authorList>
    </citation>
    <scope>NUCLEOTIDE SEQUENCE [LARGE SCALE GENOMIC DNA]</scope>
    <source>
        <strain evidence="3 4">JCM 10272</strain>
    </source>
</reference>
<dbReference type="eggNOG" id="COG0657">
    <property type="taxonomic scope" value="Bacteria"/>
</dbReference>